<evidence type="ECO:0000256" key="1">
    <source>
        <dbReference type="SAM" id="MobiDB-lite"/>
    </source>
</evidence>
<reference evidence="4" key="1">
    <citation type="submission" date="2012-01" db="EMBL/GenBank/DDBJ databases">
        <title>The Genome Sequence of Oreochromis niloticus (Nile Tilapia).</title>
        <authorList>
            <consortium name="Broad Institute Genome Assembly Team"/>
            <consortium name="Broad Institute Sequencing Platform"/>
            <person name="Di Palma F."/>
            <person name="Johnson J."/>
            <person name="Lander E.S."/>
            <person name="Lindblad-Toh K."/>
        </authorList>
    </citation>
    <scope>NUCLEOTIDE SEQUENCE [LARGE SCALE GENOMIC DNA]</scope>
</reference>
<feature type="compositionally biased region" description="Polar residues" evidence="1">
    <location>
        <begin position="498"/>
        <end position="513"/>
    </location>
</feature>
<dbReference type="OMA" id="WWENEEN"/>
<feature type="compositionally biased region" description="Low complexity" evidence="1">
    <location>
        <begin position="934"/>
        <end position="946"/>
    </location>
</feature>
<keyword evidence="4" id="KW-1185">Reference proteome</keyword>
<feature type="compositionally biased region" description="Acidic residues" evidence="1">
    <location>
        <begin position="869"/>
        <end position="882"/>
    </location>
</feature>
<feature type="region of interest" description="Disordered" evidence="1">
    <location>
        <begin position="462"/>
        <end position="666"/>
    </location>
</feature>
<dbReference type="InParanoid" id="I3KFJ9"/>
<feature type="compositionally biased region" description="Acidic residues" evidence="1">
    <location>
        <begin position="642"/>
        <end position="659"/>
    </location>
</feature>
<feature type="compositionally biased region" description="Basic and acidic residues" evidence="1">
    <location>
        <begin position="857"/>
        <end position="868"/>
    </location>
</feature>
<feature type="compositionally biased region" description="Polar residues" evidence="1">
    <location>
        <begin position="701"/>
        <end position="710"/>
    </location>
</feature>
<dbReference type="GeneID" id="100707562"/>
<protein>
    <submittedName>
        <fullName evidence="3">Zgc:66433</fullName>
    </submittedName>
</protein>
<dbReference type="Proteomes" id="UP000005207">
    <property type="component" value="Linkage group LG2"/>
</dbReference>
<feature type="compositionally biased region" description="Basic residues" evidence="1">
    <location>
        <begin position="253"/>
        <end position="264"/>
    </location>
</feature>
<feature type="region of interest" description="Disordered" evidence="1">
    <location>
        <begin position="693"/>
        <end position="1109"/>
    </location>
</feature>
<feature type="compositionally biased region" description="Low complexity" evidence="1">
    <location>
        <begin position="845"/>
        <end position="856"/>
    </location>
</feature>
<feature type="compositionally biased region" description="Basic and acidic residues" evidence="1">
    <location>
        <begin position="265"/>
        <end position="279"/>
    </location>
</feature>
<sequence>MSWFQYLRDDFTLRPFEIQQTHSDSAAMASGTPDVTTNQEPAEVQEECSGKKKSKFQTFKRFFARKKRKDPSAAGADASLKASQSSDNVSKASESNTLTRAEKDKGSGSKISLGGKALSHDSVFVSDSSEANEALGASQDSIHGKVKSLQLQLKQAIKLGSPPSLMCVKRAEDPATMSEDDGLPCSPPEYTTVHTNQAQANSSISLEGIDSDEDRLSCAASSRAVSPLVVPGDFSQPASPFVCLDNSAAKHKLALRQKARRRPASRPEGKAGQESEVEAKLTTSTLLQDQQEAEEVADVLLKPEVEREENEEEEEEEESEEKDQPQHSIQSLLGDKEEREEGEDESEAEQDVSHGPDTSCPPEPSHSEEEDSDSQPLPSSKLSSSASSLDSPRATPEPPSGLTDTSMASSAAESKDVSDSASEGEEDGVQNHGEEENSFLQEVLSSLKTPLVSASLDMKTEGAVLEMKEEEVEEKEEEEVEMEEGEEVKDEEEEVDESLSSQAAPSCSMLSDQTMKEEEQVVTSLWQEEEGGGGVDAEEETEEEEEEEEPVVERFIRTDDEEEGEEQAVEVKPEEDDSVLSCQTISRAGDNTVEEEDGESEGGDEEEAIKLEKKSEMEEEEKGWEMREEDEEVEVTERTEVEEAEEAVEGEESGAEEMPEMLPDTPGEEVQVVAQEADEGVALEGDAVCAVKLKDDDQIPAETSNQGLSTEQKEQDFNQSSGDETEEGEETVEQGADLSVGLDQSGQEEGVEASQSDADQSEQELESEEATPQSDTKQMEEGPSEAAKQDDGSPEPSPLSLPHHEPQSPKNEARSPTKTSTAIVHINLVSPSSEKNTSLFQLPPAAADSSDSASEAASHDTESTSADKEEADAVEEEEEEDTQSTRDQDAAPPSPAEEKTSQPACSPDQTKVRFTIAPAWQRSQSLNPPPSPPASVSSPSAVTPSSCEEPETVTQDSVTKAEPATSPKVELVLSPCRVKTAKPQSSVTPAPPKISTSASIEESSVIVEGNPDNPFGVRLRKTSVLLRFSSEEENTEPPTESQTQPPSSKVDSPQPVSVKPSICPPVSIKPALPKKPEVHADSGGKLKRVSDSVAGRAVSAGSDPPSWISVAKQKQKIYKENSLEEITVKKEDQERKSSLPTYVCSAASKEQGTKTAETKGKGAHLEMSKPSVSPDKEARRPFSPPTPVPPQPLKSQPLPCVAPKPYVPPPQAKYPPQPNPPQRSLSTPDAPKSPATPSSPSKTPPPLTCSPFPSRTASEKPVLRAPGLSGQTPSSQRNLPPTALAQDEPPWMALAKKKAKAWNEMPQIVQ</sequence>
<feature type="compositionally biased region" description="Acidic residues" evidence="1">
    <location>
        <begin position="723"/>
        <end position="732"/>
    </location>
</feature>
<feature type="compositionally biased region" description="Acidic residues" evidence="1">
    <location>
        <begin position="468"/>
        <end position="497"/>
    </location>
</feature>
<feature type="compositionally biased region" description="Acidic residues" evidence="1">
    <location>
        <begin position="559"/>
        <end position="578"/>
    </location>
</feature>
<feature type="compositionally biased region" description="Pro residues" evidence="1">
    <location>
        <begin position="1182"/>
        <end position="1192"/>
    </location>
</feature>
<feature type="domain" description="DUF4592" evidence="2">
    <location>
        <begin position="155"/>
        <end position="263"/>
    </location>
</feature>
<evidence type="ECO:0000313" key="4">
    <source>
        <dbReference type="Proteomes" id="UP000005207"/>
    </source>
</evidence>
<dbReference type="eggNOG" id="ENOG502QXCA">
    <property type="taxonomic scope" value="Eukaryota"/>
</dbReference>
<name>I3KFJ9_ORENI</name>
<feature type="compositionally biased region" description="Basic and acidic residues" evidence="1">
    <location>
        <begin position="1074"/>
        <end position="1090"/>
    </location>
</feature>
<feature type="compositionally biased region" description="Low complexity" evidence="1">
    <location>
        <begin position="374"/>
        <end position="392"/>
    </location>
</feature>
<dbReference type="Ensembl" id="ENSONIT00000019911.2">
    <property type="protein sequence ID" value="ENSONIP00000019894.2"/>
    <property type="gene ID" value="ENSONIG00000015804.2"/>
</dbReference>
<feature type="compositionally biased region" description="Polar residues" evidence="1">
    <location>
        <begin position="742"/>
        <end position="758"/>
    </location>
</feature>
<feature type="compositionally biased region" description="Polar residues" evidence="1">
    <location>
        <begin position="1269"/>
        <end position="1279"/>
    </location>
</feature>
<gene>
    <name evidence="3" type="primary">zgc:66433</name>
</gene>
<reference evidence="3" key="2">
    <citation type="submission" date="2025-08" db="UniProtKB">
        <authorList>
            <consortium name="Ensembl"/>
        </authorList>
    </citation>
    <scope>IDENTIFICATION</scope>
</reference>
<dbReference type="PANTHER" id="PTHR47743">
    <property type="entry name" value="KIAA1210 / KIAA1211 FAMILY MEMBER"/>
    <property type="match status" value="1"/>
</dbReference>
<accession>I3KFJ9</accession>
<feature type="compositionally biased region" description="Polar residues" evidence="1">
    <location>
        <begin position="829"/>
        <end position="840"/>
    </location>
</feature>
<feature type="compositionally biased region" description="Acidic residues" evidence="1">
    <location>
        <begin position="340"/>
        <end position="350"/>
    </location>
</feature>
<feature type="compositionally biased region" description="Basic and acidic residues" evidence="1">
    <location>
        <begin position="802"/>
        <end position="815"/>
    </location>
</feature>
<dbReference type="RefSeq" id="XP_025754138.1">
    <property type="nucleotide sequence ID" value="XM_025898353.1"/>
</dbReference>
<feature type="region of interest" description="Disordered" evidence="1">
    <location>
        <begin position="1129"/>
        <end position="1289"/>
    </location>
</feature>
<feature type="compositionally biased region" description="Acidic residues" evidence="1">
    <location>
        <begin position="759"/>
        <end position="769"/>
    </location>
</feature>
<dbReference type="GeneTree" id="ENSGT00940000163031"/>
<reference evidence="3" key="3">
    <citation type="submission" date="2025-09" db="UniProtKB">
        <authorList>
            <consortium name="Ensembl"/>
        </authorList>
    </citation>
    <scope>IDENTIFICATION</scope>
</reference>
<feature type="compositionally biased region" description="Low complexity" evidence="1">
    <location>
        <begin position="1036"/>
        <end position="1048"/>
    </location>
</feature>
<feature type="compositionally biased region" description="Acidic residues" evidence="1">
    <location>
        <begin position="306"/>
        <end position="321"/>
    </location>
</feature>
<feature type="region of interest" description="Disordered" evidence="1">
    <location>
        <begin position="253"/>
        <end position="442"/>
    </location>
</feature>
<dbReference type="PANTHER" id="PTHR47743:SF2">
    <property type="entry name" value="ACROSOMAL PROTEIN KIAA1210"/>
    <property type="match status" value="1"/>
</dbReference>
<feature type="compositionally biased region" description="Low complexity" evidence="1">
    <location>
        <begin position="994"/>
        <end position="1008"/>
    </location>
</feature>
<feature type="compositionally biased region" description="Basic and acidic residues" evidence="1">
    <location>
        <begin position="1156"/>
        <end position="1167"/>
    </location>
</feature>
<proteinExistence type="predicted"/>
<organism evidence="3 4">
    <name type="scientific">Oreochromis niloticus</name>
    <name type="common">Nile tilapia</name>
    <name type="synonym">Tilapia nilotica</name>
    <dbReference type="NCBI Taxonomy" id="8128"/>
    <lineage>
        <taxon>Eukaryota</taxon>
        <taxon>Metazoa</taxon>
        <taxon>Chordata</taxon>
        <taxon>Craniata</taxon>
        <taxon>Vertebrata</taxon>
        <taxon>Euteleostomi</taxon>
        <taxon>Actinopterygii</taxon>
        <taxon>Neopterygii</taxon>
        <taxon>Teleostei</taxon>
        <taxon>Neoteleostei</taxon>
        <taxon>Acanthomorphata</taxon>
        <taxon>Ovalentaria</taxon>
        <taxon>Cichlomorphae</taxon>
        <taxon>Cichliformes</taxon>
        <taxon>Cichlidae</taxon>
        <taxon>African cichlids</taxon>
        <taxon>Pseudocrenilabrinae</taxon>
        <taxon>Oreochromini</taxon>
        <taxon>Oreochromis</taxon>
    </lineage>
</organism>
<feature type="compositionally biased region" description="Pro residues" evidence="1">
    <location>
        <begin position="1200"/>
        <end position="1221"/>
    </location>
</feature>
<feature type="compositionally biased region" description="Low complexity" evidence="1">
    <location>
        <begin position="1226"/>
        <end position="1241"/>
    </location>
</feature>
<evidence type="ECO:0000313" key="3">
    <source>
        <dbReference type="Ensembl" id="ENSONIP00000019894.2"/>
    </source>
</evidence>
<feature type="compositionally biased region" description="Polar residues" evidence="1">
    <location>
        <begin position="81"/>
        <end position="99"/>
    </location>
</feature>
<feature type="compositionally biased region" description="Acidic residues" evidence="1">
    <location>
        <begin position="527"/>
        <end position="550"/>
    </location>
</feature>
<feature type="region of interest" description="Disordered" evidence="1">
    <location>
        <begin position="22"/>
        <end position="115"/>
    </location>
</feature>
<evidence type="ECO:0000259" key="2">
    <source>
        <dbReference type="Pfam" id="PF15262"/>
    </source>
</evidence>
<feature type="compositionally biased region" description="Acidic residues" evidence="1">
    <location>
        <begin position="617"/>
        <end position="634"/>
    </location>
</feature>
<dbReference type="InterPro" id="IPR028030">
    <property type="entry name" value="DUF4592"/>
</dbReference>
<feature type="compositionally biased region" description="Polar residues" evidence="1">
    <location>
        <begin position="281"/>
        <end position="290"/>
    </location>
</feature>
<feature type="compositionally biased region" description="Polar residues" evidence="1">
    <location>
        <begin position="402"/>
        <end position="412"/>
    </location>
</feature>
<dbReference type="OrthoDB" id="8869651at2759"/>
<dbReference type="HOGENOM" id="CLU_012228_0_0_1"/>
<dbReference type="InterPro" id="IPR026713">
    <property type="entry name" value="CRACD-like"/>
</dbReference>
<feature type="compositionally biased region" description="Acidic residues" evidence="1">
    <location>
        <begin position="592"/>
        <end position="607"/>
    </location>
</feature>
<dbReference type="Pfam" id="PF15262">
    <property type="entry name" value="DUF4592"/>
    <property type="match status" value="1"/>
</dbReference>